<dbReference type="SUPFAM" id="SSF52402">
    <property type="entry name" value="Adenine nucleotide alpha hydrolases-like"/>
    <property type="match status" value="1"/>
</dbReference>
<dbReference type="PRINTS" id="PR01438">
    <property type="entry name" value="UNVRSLSTRESS"/>
</dbReference>
<protein>
    <submittedName>
        <fullName evidence="3">Universal stress protein</fullName>
    </submittedName>
</protein>
<dbReference type="Proteomes" id="UP001595886">
    <property type="component" value="Unassembled WGS sequence"/>
</dbReference>
<organism evidence="3 4">
    <name type="scientific">Dokdonella ginsengisoli</name>
    <dbReference type="NCBI Taxonomy" id="363846"/>
    <lineage>
        <taxon>Bacteria</taxon>
        <taxon>Pseudomonadati</taxon>
        <taxon>Pseudomonadota</taxon>
        <taxon>Gammaproteobacteria</taxon>
        <taxon>Lysobacterales</taxon>
        <taxon>Rhodanobacteraceae</taxon>
        <taxon>Dokdonella</taxon>
    </lineage>
</organism>
<reference evidence="4" key="1">
    <citation type="journal article" date="2019" name="Int. J. Syst. Evol. Microbiol.">
        <title>The Global Catalogue of Microorganisms (GCM) 10K type strain sequencing project: providing services to taxonomists for standard genome sequencing and annotation.</title>
        <authorList>
            <consortium name="The Broad Institute Genomics Platform"/>
            <consortium name="The Broad Institute Genome Sequencing Center for Infectious Disease"/>
            <person name="Wu L."/>
            <person name="Ma J."/>
        </authorList>
    </citation>
    <scope>NUCLEOTIDE SEQUENCE [LARGE SCALE GENOMIC DNA]</scope>
    <source>
        <strain evidence="4">CCUG 30340</strain>
    </source>
</reference>
<dbReference type="EMBL" id="JBHSHD010000010">
    <property type="protein sequence ID" value="MFC4821775.1"/>
    <property type="molecule type" value="Genomic_DNA"/>
</dbReference>
<dbReference type="RefSeq" id="WP_380022045.1">
    <property type="nucleotide sequence ID" value="NZ_JBHSHD010000010.1"/>
</dbReference>
<gene>
    <name evidence="3" type="ORF">ACFO6Q_15715</name>
</gene>
<dbReference type="CDD" id="cd00293">
    <property type="entry name" value="USP-like"/>
    <property type="match status" value="1"/>
</dbReference>
<comment type="similarity">
    <text evidence="1">Belongs to the universal stress protein A family.</text>
</comment>
<evidence type="ECO:0000256" key="1">
    <source>
        <dbReference type="ARBA" id="ARBA00008791"/>
    </source>
</evidence>
<dbReference type="PANTHER" id="PTHR46268">
    <property type="entry name" value="STRESS RESPONSE PROTEIN NHAX"/>
    <property type="match status" value="1"/>
</dbReference>
<comment type="caution">
    <text evidence="3">The sequence shown here is derived from an EMBL/GenBank/DDBJ whole genome shotgun (WGS) entry which is preliminary data.</text>
</comment>
<dbReference type="InterPro" id="IPR006015">
    <property type="entry name" value="Universal_stress_UspA"/>
</dbReference>
<sequence length="140" mass="14708">MKILLAADGSEYSCKAAKFLVQSRSMLGRKPDVIVLNVDRPLGRTLTLEVGAEAAARYHAEASAAALQPIAAILKKARIAFREVAAVGDPASVIARVAKAEARDLVVMGSRGHGALGNLLLGSVATRTIARSRLPVLIVR</sequence>
<evidence type="ECO:0000313" key="3">
    <source>
        <dbReference type="EMBL" id="MFC4821775.1"/>
    </source>
</evidence>
<dbReference type="InterPro" id="IPR006016">
    <property type="entry name" value="UspA"/>
</dbReference>
<keyword evidence="4" id="KW-1185">Reference proteome</keyword>
<dbReference type="Pfam" id="PF00582">
    <property type="entry name" value="Usp"/>
    <property type="match status" value="1"/>
</dbReference>
<evidence type="ECO:0000259" key="2">
    <source>
        <dbReference type="Pfam" id="PF00582"/>
    </source>
</evidence>
<evidence type="ECO:0000313" key="4">
    <source>
        <dbReference type="Proteomes" id="UP001595886"/>
    </source>
</evidence>
<dbReference type="InterPro" id="IPR014729">
    <property type="entry name" value="Rossmann-like_a/b/a_fold"/>
</dbReference>
<dbReference type="PANTHER" id="PTHR46268:SF6">
    <property type="entry name" value="UNIVERSAL STRESS PROTEIN UP12"/>
    <property type="match status" value="1"/>
</dbReference>
<feature type="domain" description="UspA" evidence="2">
    <location>
        <begin position="2"/>
        <end position="140"/>
    </location>
</feature>
<dbReference type="Gene3D" id="3.40.50.620">
    <property type="entry name" value="HUPs"/>
    <property type="match status" value="1"/>
</dbReference>
<proteinExistence type="inferred from homology"/>
<name>A0ABV9QXL7_9GAMM</name>
<accession>A0ABV9QXL7</accession>